<dbReference type="Gene3D" id="3.40.50.1820">
    <property type="entry name" value="alpha/beta hydrolase"/>
    <property type="match status" value="1"/>
</dbReference>
<reference evidence="3 4" key="1">
    <citation type="submission" date="2017-08" db="EMBL/GenBank/DDBJ databases">
        <title>Draft Genome Sequence of the Marine Bacterium Oceanimonas baumannii ATCC 700832.</title>
        <authorList>
            <person name="Mcclelland W.D."/>
            <person name="Brennan M.A."/>
            <person name="Trachtenberg A.M."/>
            <person name="Maclea K.S."/>
        </authorList>
    </citation>
    <scope>NUCLEOTIDE SEQUENCE [LARGE SCALE GENOMIC DNA]</scope>
    <source>
        <strain evidence="3 4">ATCC 700832</strain>
    </source>
</reference>
<dbReference type="Pfam" id="PF00756">
    <property type="entry name" value="Esterase"/>
    <property type="match status" value="1"/>
</dbReference>
<evidence type="ECO:0000256" key="2">
    <source>
        <dbReference type="ARBA" id="ARBA00022801"/>
    </source>
</evidence>
<proteinExistence type="inferred from homology"/>
<comment type="similarity">
    <text evidence="1">Belongs to the esterase D family.</text>
</comment>
<dbReference type="InterPro" id="IPR000801">
    <property type="entry name" value="Esterase-like"/>
</dbReference>
<keyword evidence="2" id="KW-0378">Hydrolase</keyword>
<sequence length="267" mass="30205">MLIIGLLLAPYISAVEAGRDTHYRFEQREFQSKDGEREYEVILALPKAAAPEKGYPVLYMLDGKAALRGLTGTALGQLQGGDWPVLVMIGYKQDARSGRSFDYTPVPEQTTARLEGLHYGGADGFWQLIEQQIKPVVRDTVPVDNERQTLWGHSFGGLFVLHTLFNYPHSYQHYVAADPSLWWQDGQLLSAEKNYRQRGEWPKATLLLQRSSSHRAGSVLPENATREMARRLSRLPGVEVQYSDHFNHDHGSVRDESIPFALRIAQE</sequence>
<evidence type="ECO:0000256" key="1">
    <source>
        <dbReference type="ARBA" id="ARBA00005622"/>
    </source>
</evidence>
<comment type="caution">
    <text evidence="3">The sequence shown here is derived from an EMBL/GenBank/DDBJ whole genome shotgun (WGS) entry which is preliminary data.</text>
</comment>
<dbReference type="InterPro" id="IPR052558">
    <property type="entry name" value="Siderophore_Hydrolase_D"/>
</dbReference>
<dbReference type="PANTHER" id="PTHR40841:SF2">
    <property type="entry name" value="SIDEROPHORE-DEGRADING ESTERASE (EUROFUNG)"/>
    <property type="match status" value="1"/>
</dbReference>
<dbReference type="EMBL" id="NQJF01000015">
    <property type="protein sequence ID" value="OYD21413.1"/>
    <property type="molecule type" value="Genomic_DNA"/>
</dbReference>
<organism evidence="3 4">
    <name type="scientific">Oceanimonas baumannii</name>
    <dbReference type="NCBI Taxonomy" id="129578"/>
    <lineage>
        <taxon>Bacteria</taxon>
        <taxon>Pseudomonadati</taxon>
        <taxon>Pseudomonadota</taxon>
        <taxon>Gammaproteobacteria</taxon>
        <taxon>Aeromonadales</taxon>
        <taxon>Aeromonadaceae</taxon>
        <taxon>Oceanimonas</taxon>
    </lineage>
</organism>
<protein>
    <recommendedName>
        <fullName evidence="5">Esterase</fullName>
    </recommendedName>
</protein>
<dbReference type="Proteomes" id="UP000243640">
    <property type="component" value="Unassembled WGS sequence"/>
</dbReference>
<name>A0A235CA09_9GAMM</name>
<accession>A0A235CA09</accession>
<dbReference type="SUPFAM" id="SSF53474">
    <property type="entry name" value="alpha/beta-Hydrolases"/>
    <property type="match status" value="1"/>
</dbReference>
<dbReference type="AlphaFoldDB" id="A0A235CA09"/>
<dbReference type="InterPro" id="IPR029058">
    <property type="entry name" value="AB_hydrolase_fold"/>
</dbReference>
<evidence type="ECO:0008006" key="5">
    <source>
        <dbReference type="Google" id="ProtNLM"/>
    </source>
</evidence>
<evidence type="ECO:0000313" key="4">
    <source>
        <dbReference type="Proteomes" id="UP000243640"/>
    </source>
</evidence>
<dbReference type="GO" id="GO:0016788">
    <property type="term" value="F:hydrolase activity, acting on ester bonds"/>
    <property type="evidence" value="ECO:0007669"/>
    <property type="project" value="TreeGrafter"/>
</dbReference>
<gene>
    <name evidence="3" type="ORF">B6S09_15940</name>
</gene>
<dbReference type="PANTHER" id="PTHR40841">
    <property type="entry name" value="SIDEROPHORE TRIACETYLFUSARININE C ESTERASE"/>
    <property type="match status" value="1"/>
</dbReference>
<evidence type="ECO:0000313" key="3">
    <source>
        <dbReference type="EMBL" id="OYD21413.1"/>
    </source>
</evidence>